<keyword evidence="5" id="KW-1185">Reference proteome</keyword>
<dbReference type="InterPro" id="IPR012677">
    <property type="entry name" value="Nucleotide-bd_a/b_plait_sf"/>
</dbReference>
<feature type="compositionally biased region" description="Polar residues" evidence="2">
    <location>
        <begin position="1"/>
        <end position="11"/>
    </location>
</feature>
<dbReference type="PROSITE" id="PS50102">
    <property type="entry name" value="RRM"/>
    <property type="match status" value="1"/>
</dbReference>
<gene>
    <name evidence="4" type="ORF">Amon01_000531200</name>
</gene>
<reference evidence="4" key="1">
    <citation type="submission" date="2023-04" db="EMBL/GenBank/DDBJ databases">
        <title>Ambrosiozyma monospora NBRC 1965.</title>
        <authorList>
            <person name="Ichikawa N."/>
            <person name="Sato H."/>
            <person name="Tonouchi N."/>
        </authorList>
    </citation>
    <scope>NUCLEOTIDE SEQUENCE</scope>
    <source>
        <strain evidence="4">NBRC 1965</strain>
    </source>
</reference>
<feature type="region of interest" description="Disordered" evidence="2">
    <location>
        <begin position="525"/>
        <end position="886"/>
    </location>
</feature>
<feature type="region of interest" description="Disordered" evidence="2">
    <location>
        <begin position="1"/>
        <end position="194"/>
    </location>
</feature>
<feature type="compositionally biased region" description="Acidic residues" evidence="2">
    <location>
        <begin position="98"/>
        <end position="108"/>
    </location>
</feature>
<feature type="compositionally biased region" description="Pro residues" evidence="2">
    <location>
        <begin position="664"/>
        <end position="679"/>
    </location>
</feature>
<sequence length="886" mass="99285">MSEPDNSTQSDGLYDPENEDLVNSTTTNANKAGEQLNDSNDQTQEADEQKQLDSDDEVIPLSEDDDSDNEGQEDQKMEDADSHDSNSAEQQQDKMNVDDEDKDDDDPMDTATVEKLKTLVQSDDEEPEKVEAKSAEKPEIEEAGSGEDDDDDDDVDYDPLSLLSDEKKKETSETAATTAPEDSQESTSTSHEDVDVPLFNEVIKHFFTSGMLNNPDFSNLPPKQKEKAVLEEYNKANNTNVTVRLNFSATTSYNKTGKRNNNSEQYQIMIPINPFCLRPDLTAKMSDEELAAYRAYLKQEDSSLKSGKWDNYPIGSRLFVGNLPIGSMKKADLYRIFHPYGVIAQISLKQGFGFVQYETAEHCSRAIEGEKNVPLHGKFLHLEISKHQIQKAIEQKSGKGKGGKNKDRAFKEDDIDNKKDSTEVKVVTSTDASPEFNEKLLKRLTKDGIIMEVEDSGVPAEEVPQDSITSCAYDGVMCVLVTKNDVLDAMAFESTADGGIKFDQYNDITIDEVIEIILSSKAKRFANTPKPQQRERDQYFPQNKGGKRRPNDRPRNGNQLLYGKKAGHAGRDRDRISKNQNRGRNNNYSNRFASNVNNYPVHEASYQSGNYSQRQQEQQPYSQQQYQGQGPQGYQQGSSQSQPPYGHNQQQHQYPQSQQYDQYGPPPPQDRYGGPPPPQDRYGGPPQDRYGPPPPSGQYGGPPPPRGSQDPYREQQYPPYDQQYPQRQPLPPQQQQYNHQYPPQQQYPSRGGRQTSQGSYGSPYDQNYPPQQRGPPPPQQRGGPNPNADAMKQLQNMDPGMLQSMMGLLQQQQQQQQQMPQHSPYQGGRGPNGGNGSHALNGFLNQLQTSPSGAKPPPPRQSGGNNESEDPANDLFETLARLKNNM</sequence>
<keyword evidence="1" id="KW-0694">RNA-binding</keyword>
<organism evidence="4 5">
    <name type="scientific">Ambrosiozyma monospora</name>
    <name type="common">Yeast</name>
    <name type="synonym">Endomycopsis monosporus</name>
    <dbReference type="NCBI Taxonomy" id="43982"/>
    <lineage>
        <taxon>Eukaryota</taxon>
        <taxon>Fungi</taxon>
        <taxon>Dikarya</taxon>
        <taxon>Ascomycota</taxon>
        <taxon>Saccharomycotina</taxon>
        <taxon>Pichiomycetes</taxon>
        <taxon>Pichiales</taxon>
        <taxon>Pichiaceae</taxon>
        <taxon>Ambrosiozyma</taxon>
    </lineage>
</organism>
<feature type="region of interest" description="Disordered" evidence="2">
    <location>
        <begin position="393"/>
        <end position="415"/>
    </location>
</feature>
<dbReference type="EMBL" id="BSXU01002885">
    <property type="protein sequence ID" value="GMG39398.1"/>
    <property type="molecule type" value="Genomic_DNA"/>
</dbReference>
<feature type="compositionally biased region" description="Basic and acidic residues" evidence="2">
    <location>
        <begin position="73"/>
        <end position="97"/>
    </location>
</feature>
<dbReference type="OrthoDB" id="10044938at2759"/>
<dbReference type="SUPFAM" id="SSF54928">
    <property type="entry name" value="RNA-binding domain, RBD"/>
    <property type="match status" value="1"/>
</dbReference>
<proteinExistence type="predicted"/>
<feature type="compositionally biased region" description="Polar residues" evidence="2">
    <location>
        <begin position="21"/>
        <end position="43"/>
    </location>
</feature>
<feature type="compositionally biased region" description="Polar residues" evidence="2">
    <location>
        <begin position="843"/>
        <end position="852"/>
    </location>
</feature>
<evidence type="ECO:0000313" key="5">
    <source>
        <dbReference type="Proteomes" id="UP001165063"/>
    </source>
</evidence>
<evidence type="ECO:0000259" key="3">
    <source>
        <dbReference type="PROSITE" id="PS50102"/>
    </source>
</evidence>
<evidence type="ECO:0000256" key="1">
    <source>
        <dbReference type="PROSITE-ProRule" id="PRU00176"/>
    </source>
</evidence>
<feature type="domain" description="RRM" evidence="3">
    <location>
        <begin position="316"/>
        <end position="387"/>
    </location>
</feature>
<dbReference type="AlphaFoldDB" id="A0A9W6YZ53"/>
<feature type="compositionally biased region" description="Low complexity" evidence="2">
    <location>
        <begin position="611"/>
        <end position="663"/>
    </location>
</feature>
<dbReference type="GO" id="GO:0003723">
    <property type="term" value="F:RNA binding"/>
    <property type="evidence" value="ECO:0007669"/>
    <property type="project" value="UniProtKB-UniRule"/>
</dbReference>
<feature type="compositionally biased region" description="Acidic residues" evidence="2">
    <location>
        <begin position="54"/>
        <end position="72"/>
    </location>
</feature>
<dbReference type="PANTHER" id="PTHR23295">
    <property type="entry name" value="NUCLEAR RECEPTOR COACTIVATOR 5-RELATED"/>
    <property type="match status" value="1"/>
</dbReference>
<protein>
    <submittedName>
        <fullName evidence="4">Unnamed protein product</fullName>
    </submittedName>
</protein>
<dbReference type="Proteomes" id="UP001165063">
    <property type="component" value="Unassembled WGS sequence"/>
</dbReference>
<feature type="compositionally biased region" description="Gly residues" evidence="2">
    <location>
        <begin position="827"/>
        <end position="836"/>
    </location>
</feature>
<feature type="compositionally biased region" description="Basic and acidic residues" evidence="2">
    <location>
        <begin position="129"/>
        <end position="140"/>
    </location>
</feature>
<name>A0A9W6YZ53_AMBMO</name>
<dbReference type="Pfam" id="PF00076">
    <property type="entry name" value="RRM_1"/>
    <property type="match status" value="1"/>
</dbReference>
<comment type="caution">
    <text evidence="4">The sequence shown here is derived from an EMBL/GenBank/DDBJ whole genome shotgun (WGS) entry which is preliminary data.</text>
</comment>
<dbReference type="SMART" id="SM00360">
    <property type="entry name" value="RRM"/>
    <property type="match status" value="1"/>
</dbReference>
<feature type="compositionally biased region" description="Low complexity" evidence="2">
    <location>
        <begin position="680"/>
        <end position="690"/>
    </location>
</feature>
<dbReference type="InterPro" id="IPR000504">
    <property type="entry name" value="RRM_dom"/>
</dbReference>
<dbReference type="InterPro" id="IPR052600">
    <property type="entry name" value="Nuc_rcpt_coact/corep"/>
</dbReference>
<dbReference type="Gene3D" id="3.30.70.330">
    <property type="match status" value="1"/>
</dbReference>
<feature type="compositionally biased region" description="Low complexity" evidence="2">
    <location>
        <begin position="579"/>
        <end position="591"/>
    </location>
</feature>
<evidence type="ECO:0000313" key="4">
    <source>
        <dbReference type="EMBL" id="GMG39398.1"/>
    </source>
</evidence>
<dbReference type="PANTHER" id="PTHR23295:SF6">
    <property type="entry name" value="NEOSIN, ISOFORM A"/>
    <property type="match status" value="1"/>
</dbReference>
<dbReference type="InterPro" id="IPR035979">
    <property type="entry name" value="RBD_domain_sf"/>
</dbReference>
<feature type="compositionally biased region" description="Low complexity" evidence="2">
    <location>
        <begin position="799"/>
        <end position="826"/>
    </location>
</feature>
<accession>A0A9W6YZ53</accession>
<feature type="compositionally biased region" description="Low complexity" evidence="2">
    <location>
        <begin position="707"/>
        <end position="748"/>
    </location>
</feature>
<feature type="compositionally biased region" description="Pro residues" evidence="2">
    <location>
        <begin position="691"/>
        <end position="706"/>
    </location>
</feature>
<evidence type="ECO:0000256" key="2">
    <source>
        <dbReference type="SAM" id="MobiDB-lite"/>
    </source>
</evidence>
<feature type="compositionally biased region" description="Basic and acidic residues" evidence="2">
    <location>
        <begin position="404"/>
        <end position="415"/>
    </location>
</feature>
<feature type="compositionally biased region" description="Acidic residues" evidence="2">
    <location>
        <begin position="141"/>
        <end position="157"/>
    </location>
</feature>